<dbReference type="InterPro" id="IPR002401">
    <property type="entry name" value="Cyt_P450_E_grp-I"/>
</dbReference>
<evidence type="ECO:0000256" key="14">
    <source>
        <dbReference type="RuleBase" id="RU000461"/>
    </source>
</evidence>
<dbReference type="PANTHER" id="PTHR47944:SF18">
    <property type="entry name" value="FLAVONOID 3'-MONOOXYGENASE"/>
    <property type="match status" value="1"/>
</dbReference>
<dbReference type="AlphaFoldDB" id="A0A660KTL4"/>
<evidence type="ECO:0000256" key="2">
    <source>
        <dbReference type="ARBA" id="ARBA00004935"/>
    </source>
</evidence>
<dbReference type="InterPro" id="IPR001128">
    <property type="entry name" value="Cyt_P450"/>
</dbReference>
<dbReference type="PRINTS" id="PR00385">
    <property type="entry name" value="P450"/>
</dbReference>
<evidence type="ECO:0000256" key="1">
    <source>
        <dbReference type="ARBA" id="ARBA00001971"/>
    </source>
</evidence>
<evidence type="ECO:0000256" key="4">
    <source>
        <dbReference type="ARBA" id="ARBA00022617"/>
    </source>
</evidence>
<keyword evidence="8 13" id="KW-0408">Iron</keyword>
<sequence length="510" mass="56744">MAPLVDIFLLRELATAIILFFITRFSVRSLLGKPNRKLPPGPKGWPVIGALPLLGSMPHVTLANMAKKYGPVLYLKMGTCNMVVASTPDAARAFLKTLDINFSNRPPNAGATHLAYDAQDMVFADYGQRWKLLRKLSNLHMLGGKALDDWAQVRAEELGHMLRAMKESSKQGEAVVVPEMLTYAMANMIGQVILSRRVFVTKGEESNEFKDMVVELMTSAGFFNIGDFIPSIAWMDLQGIEGGMKRLHKRFDALLTKMIDEHTASAHERKGKPDFLDVVMGNRENSAGERLTLTNIKALLLNLFTAGTDTSSSIIEWALAEMLNNPSILKQVHEEMDQVIGRSRRLEETDIQKLPYLQAICKETMRKHPSTPLNLPRVSTAACEVDGYYIPKNTRLSVNIWAIGRDPDVWEKPLDFTPERFLSGRNAKIDPRGNDFELIPFGAGRRICAGTRMGIVLVEYILGTLVHSFDWKLPNGVELNMDESFGLALQKSVPLAAIVSPRLSSTAYAS</sequence>
<evidence type="ECO:0000256" key="10">
    <source>
        <dbReference type="ARBA" id="ARBA00050521"/>
    </source>
</evidence>
<reference evidence="15 16" key="1">
    <citation type="submission" date="2019-06" db="EMBL/GenBank/DDBJ databases">
        <title>A chromosomal-level reference genome of Carpinus fangiana (Coryloideae, Betulaceae).</title>
        <authorList>
            <person name="Yang X."/>
            <person name="Wang Z."/>
            <person name="Zhang L."/>
            <person name="Hao G."/>
            <person name="Liu J."/>
            <person name="Yang Y."/>
        </authorList>
    </citation>
    <scope>NUCLEOTIDE SEQUENCE [LARGE SCALE GENOMIC DNA]</scope>
    <source>
        <strain evidence="15">Cfa_2016G</strain>
        <tissue evidence="15">Leaf</tissue>
    </source>
</reference>
<organism evidence="15 16">
    <name type="scientific">Carpinus fangiana</name>
    <dbReference type="NCBI Taxonomy" id="176857"/>
    <lineage>
        <taxon>Eukaryota</taxon>
        <taxon>Viridiplantae</taxon>
        <taxon>Streptophyta</taxon>
        <taxon>Embryophyta</taxon>
        <taxon>Tracheophyta</taxon>
        <taxon>Spermatophyta</taxon>
        <taxon>Magnoliopsida</taxon>
        <taxon>eudicotyledons</taxon>
        <taxon>Gunneridae</taxon>
        <taxon>Pentapetalae</taxon>
        <taxon>rosids</taxon>
        <taxon>fabids</taxon>
        <taxon>Fagales</taxon>
        <taxon>Betulaceae</taxon>
        <taxon>Carpinus</taxon>
    </lineage>
</organism>
<comment type="function">
    <text evidence="11">Catalyzes the 3'5'-hydroxylation of naringenin and eriodictyol to form 5,7,3,'4',5'-pentahydroxyflavanone and 3',5'-hydroxylation of dihydrokaempferol and dihydroquercetin to form dihydromyricetin.</text>
</comment>
<name>A0A660KTL4_9ROSI</name>
<proteinExistence type="inferred from homology"/>
<dbReference type="PANTHER" id="PTHR47944">
    <property type="entry name" value="CYTOCHROME P450 98A9"/>
    <property type="match status" value="1"/>
</dbReference>
<dbReference type="PROSITE" id="PS00086">
    <property type="entry name" value="CYTOCHROME_P450"/>
    <property type="match status" value="1"/>
</dbReference>
<dbReference type="EC" id="1.14.14.81" evidence="12"/>
<evidence type="ECO:0000256" key="5">
    <source>
        <dbReference type="ARBA" id="ARBA00022723"/>
    </source>
</evidence>
<evidence type="ECO:0000256" key="12">
    <source>
        <dbReference type="ARBA" id="ARBA00066564"/>
    </source>
</evidence>
<dbReference type="InterPro" id="IPR036396">
    <property type="entry name" value="Cyt_P450_sf"/>
</dbReference>
<accession>A0A660KTL4</accession>
<evidence type="ECO:0000256" key="13">
    <source>
        <dbReference type="PIRSR" id="PIRSR602401-1"/>
    </source>
</evidence>
<comment type="cofactor">
    <cofactor evidence="1 13">
        <name>heme</name>
        <dbReference type="ChEBI" id="CHEBI:30413"/>
    </cofactor>
</comment>
<gene>
    <name evidence="15" type="ORF">FH972_009887</name>
</gene>
<keyword evidence="7 14" id="KW-0560">Oxidoreductase</keyword>
<evidence type="ECO:0000256" key="7">
    <source>
        <dbReference type="ARBA" id="ARBA00023002"/>
    </source>
</evidence>
<dbReference type="FunFam" id="1.10.630.10:FF:000111">
    <property type="entry name" value="Flavonoid 3',5'-hydroxylase 2"/>
    <property type="match status" value="1"/>
</dbReference>
<dbReference type="GO" id="GO:0005506">
    <property type="term" value="F:iron ion binding"/>
    <property type="evidence" value="ECO:0007669"/>
    <property type="project" value="InterPro"/>
</dbReference>
<evidence type="ECO:0000256" key="6">
    <source>
        <dbReference type="ARBA" id="ARBA00022857"/>
    </source>
</evidence>
<comment type="similarity">
    <text evidence="3 14">Belongs to the cytochrome P450 family.</text>
</comment>
<dbReference type="OrthoDB" id="2789670at2759"/>
<evidence type="ECO:0000256" key="8">
    <source>
        <dbReference type="ARBA" id="ARBA00023004"/>
    </source>
</evidence>
<evidence type="ECO:0000256" key="3">
    <source>
        <dbReference type="ARBA" id="ARBA00010617"/>
    </source>
</evidence>
<dbReference type="CDD" id="cd20657">
    <property type="entry name" value="CYP75"/>
    <property type="match status" value="1"/>
</dbReference>
<evidence type="ECO:0000313" key="16">
    <source>
        <dbReference type="Proteomes" id="UP000327013"/>
    </source>
</evidence>
<dbReference type="Proteomes" id="UP000327013">
    <property type="component" value="Chromosome 4"/>
</dbReference>
<keyword evidence="6" id="KW-0521">NADP</keyword>
<comment type="catalytic activity">
    <reaction evidence="10">
        <text>a 3',5'-unsubstituted flavanone + 2 reduced [NADPH--hemoprotein reductase] + 2 O2 = a 3',5'-dihydroxyflavanone + 2 oxidized [NADPH--hemoprotein reductase] + 2 H2O + 2 H(+)</text>
        <dbReference type="Rhea" id="RHEA:55448"/>
        <dbReference type="Rhea" id="RHEA-COMP:11964"/>
        <dbReference type="Rhea" id="RHEA-COMP:11965"/>
        <dbReference type="ChEBI" id="CHEBI:15377"/>
        <dbReference type="ChEBI" id="CHEBI:15378"/>
        <dbReference type="ChEBI" id="CHEBI:15379"/>
        <dbReference type="ChEBI" id="CHEBI:48025"/>
        <dbReference type="ChEBI" id="CHEBI:57618"/>
        <dbReference type="ChEBI" id="CHEBI:58210"/>
        <dbReference type="ChEBI" id="CHEBI:138897"/>
        <dbReference type="EC" id="1.14.14.81"/>
    </reaction>
</comment>
<evidence type="ECO:0000256" key="11">
    <source>
        <dbReference type="ARBA" id="ARBA00058000"/>
    </source>
</evidence>
<evidence type="ECO:0000313" key="15">
    <source>
        <dbReference type="EMBL" id="KAE8037286.1"/>
    </source>
</evidence>
<keyword evidence="5 13" id="KW-0479">Metal-binding</keyword>
<protein>
    <recommendedName>
        <fullName evidence="12">flavonoid 3',5'-hydroxylase</fullName>
        <ecNumber evidence="12">1.14.14.81</ecNumber>
    </recommendedName>
</protein>
<dbReference type="GO" id="GO:0033772">
    <property type="term" value="F:flavonoid 3',5'-hydroxylase activity"/>
    <property type="evidence" value="ECO:0007669"/>
    <property type="project" value="UniProtKB-EC"/>
</dbReference>
<dbReference type="GO" id="GO:0020037">
    <property type="term" value="F:heme binding"/>
    <property type="evidence" value="ECO:0007669"/>
    <property type="project" value="InterPro"/>
</dbReference>
<comment type="pathway">
    <text evidence="2">Pigment biosynthesis; anthocyanin biosynthesis.</text>
</comment>
<dbReference type="InterPro" id="IPR017972">
    <property type="entry name" value="Cyt_P450_CS"/>
</dbReference>
<keyword evidence="4 13" id="KW-0349">Heme</keyword>
<keyword evidence="16" id="KW-1185">Reference proteome</keyword>
<dbReference type="EMBL" id="CM017324">
    <property type="protein sequence ID" value="KAE8037286.1"/>
    <property type="molecule type" value="Genomic_DNA"/>
</dbReference>
<dbReference type="Pfam" id="PF00067">
    <property type="entry name" value="p450"/>
    <property type="match status" value="1"/>
</dbReference>
<dbReference type="PRINTS" id="PR00463">
    <property type="entry name" value="EP450I"/>
</dbReference>
<dbReference type="SUPFAM" id="SSF48264">
    <property type="entry name" value="Cytochrome P450"/>
    <property type="match status" value="1"/>
</dbReference>
<keyword evidence="9 14" id="KW-0503">Monooxygenase</keyword>
<feature type="binding site" description="axial binding residue" evidence="13">
    <location>
        <position position="448"/>
    </location>
    <ligand>
        <name>heme</name>
        <dbReference type="ChEBI" id="CHEBI:30413"/>
    </ligand>
    <ligandPart>
        <name>Fe</name>
        <dbReference type="ChEBI" id="CHEBI:18248"/>
    </ligandPart>
</feature>
<evidence type="ECO:0000256" key="9">
    <source>
        <dbReference type="ARBA" id="ARBA00023033"/>
    </source>
</evidence>
<dbReference type="Gene3D" id="1.10.630.10">
    <property type="entry name" value="Cytochrome P450"/>
    <property type="match status" value="1"/>
</dbReference>